<dbReference type="AlphaFoldDB" id="A0A0C2D0L5"/>
<dbReference type="OrthoDB" id="6019623at2759"/>
<protein>
    <submittedName>
        <fullName evidence="8">Uncharacterized protein</fullName>
    </submittedName>
</protein>
<name>A0A0C2D0L5_9BILA</name>
<keyword evidence="4" id="KW-0808">Transferase</keyword>
<organism evidence="8 9">
    <name type="scientific">Ancylostoma duodenale</name>
    <dbReference type="NCBI Taxonomy" id="51022"/>
    <lineage>
        <taxon>Eukaryota</taxon>
        <taxon>Metazoa</taxon>
        <taxon>Ecdysozoa</taxon>
        <taxon>Nematoda</taxon>
        <taxon>Chromadorea</taxon>
        <taxon>Rhabditida</taxon>
        <taxon>Rhabditina</taxon>
        <taxon>Rhabditomorpha</taxon>
        <taxon>Strongyloidea</taxon>
        <taxon>Ancylostomatidae</taxon>
        <taxon>Ancylostomatinae</taxon>
        <taxon>Ancylostoma</taxon>
    </lineage>
</organism>
<dbReference type="EMBL" id="KN737087">
    <property type="protein sequence ID" value="KIH55582.1"/>
    <property type="molecule type" value="Genomic_DNA"/>
</dbReference>
<evidence type="ECO:0000256" key="5">
    <source>
        <dbReference type="ARBA" id="ARBA00022692"/>
    </source>
</evidence>
<dbReference type="Proteomes" id="UP000054047">
    <property type="component" value="Unassembled WGS sequence"/>
</dbReference>
<evidence type="ECO:0000256" key="4">
    <source>
        <dbReference type="ARBA" id="ARBA00022679"/>
    </source>
</evidence>
<dbReference type="InterPro" id="IPR018732">
    <property type="entry name" value="Dpy-19/Dpy-19-like"/>
</dbReference>
<keyword evidence="7" id="KW-0472">Membrane</keyword>
<accession>A0A0C2D0L5</accession>
<proteinExistence type="inferred from homology"/>
<evidence type="ECO:0000256" key="3">
    <source>
        <dbReference type="ARBA" id="ARBA00022676"/>
    </source>
</evidence>
<dbReference type="GO" id="GO:0016020">
    <property type="term" value="C:membrane"/>
    <property type="evidence" value="ECO:0007669"/>
    <property type="project" value="UniProtKB-SubCell"/>
</dbReference>
<comment type="subcellular location">
    <subcellularLocation>
        <location evidence="1">Membrane</location>
        <topology evidence="1">Multi-pass membrane protein</topology>
    </subcellularLocation>
</comment>
<dbReference type="GO" id="GO:0016757">
    <property type="term" value="F:glycosyltransferase activity"/>
    <property type="evidence" value="ECO:0007669"/>
    <property type="project" value="UniProtKB-KW"/>
</dbReference>
<evidence type="ECO:0000256" key="2">
    <source>
        <dbReference type="ARBA" id="ARBA00008744"/>
    </source>
</evidence>
<evidence type="ECO:0000256" key="7">
    <source>
        <dbReference type="ARBA" id="ARBA00023136"/>
    </source>
</evidence>
<evidence type="ECO:0000256" key="6">
    <source>
        <dbReference type="ARBA" id="ARBA00022989"/>
    </source>
</evidence>
<keyword evidence="3" id="KW-0328">Glycosyltransferase</keyword>
<sequence>MNVEQTTARERLRGIKHGRLRNFGSRRYRGPETFNFMSGIAFSVLNTRHLSTLFENDRHFSHLADFEREMAYRTEMVSVTKRWVSANFWFKVL</sequence>
<evidence type="ECO:0000313" key="8">
    <source>
        <dbReference type="EMBL" id="KIH55582.1"/>
    </source>
</evidence>
<comment type="similarity">
    <text evidence="2">Belongs to the dpy-19 family.</text>
</comment>
<keyword evidence="5" id="KW-0812">Transmembrane</keyword>
<evidence type="ECO:0000256" key="1">
    <source>
        <dbReference type="ARBA" id="ARBA00004141"/>
    </source>
</evidence>
<gene>
    <name evidence="8" type="ORF">ANCDUO_14260</name>
</gene>
<keyword evidence="9" id="KW-1185">Reference proteome</keyword>
<evidence type="ECO:0000313" key="9">
    <source>
        <dbReference type="Proteomes" id="UP000054047"/>
    </source>
</evidence>
<dbReference type="Pfam" id="PF10034">
    <property type="entry name" value="Dpy19"/>
    <property type="match status" value="1"/>
</dbReference>
<reference evidence="8 9" key="1">
    <citation type="submission" date="2013-12" db="EMBL/GenBank/DDBJ databases">
        <title>Draft genome of the parsitic nematode Ancylostoma duodenale.</title>
        <authorList>
            <person name="Mitreva M."/>
        </authorList>
    </citation>
    <scope>NUCLEOTIDE SEQUENCE [LARGE SCALE GENOMIC DNA]</scope>
    <source>
        <strain evidence="8 9">Zhejiang</strain>
    </source>
</reference>
<keyword evidence="6" id="KW-1133">Transmembrane helix</keyword>